<evidence type="ECO:0000313" key="2">
    <source>
        <dbReference type="EMBL" id="MCM1988173.1"/>
    </source>
</evidence>
<dbReference type="Proteomes" id="UP001056429">
    <property type="component" value="Unassembled WGS sequence"/>
</dbReference>
<proteinExistence type="predicted"/>
<dbReference type="InterPro" id="IPR016181">
    <property type="entry name" value="Acyl_CoA_acyltransferase"/>
</dbReference>
<evidence type="ECO:0000259" key="1">
    <source>
        <dbReference type="PROSITE" id="PS51186"/>
    </source>
</evidence>
<reference evidence="2" key="1">
    <citation type="journal article" date="2021" name="mSystems">
        <title>Bacteria and Archaea Synergistically Convert Glycine Betaine to Biogenic Methane in the Formosa Cold Seep of the South China Sea.</title>
        <authorList>
            <person name="Li L."/>
            <person name="Zhang W."/>
            <person name="Zhang S."/>
            <person name="Song L."/>
            <person name="Sun Q."/>
            <person name="Zhang H."/>
            <person name="Xiang H."/>
            <person name="Dong X."/>
        </authorList>
    </citation>
    <scope>NUCLEOTIDE SEQUENCE</scope>
    <source>
        <strain evidence="2">ZWT</strain>
    </source>
</reference>
<dbReference type="EMBL" id="JAGSOJ010000001">
    <property type="protein sequence ID" value="MCM1988173.1"/>
    <property type="molecule type" value="Genomic_DNA"/>
</dbReference>
<name>A0A9J6NX28_9CLOT</name>
<comment type="caution">
    <text evidence="2">The sequence shown here is derived from an EMBL/GenBank/DDBJ whole genome shotgun (WGS) entry which is preliminary data.</text>
</comment>
<feature type="domain" description="N-acetyltransferase" evidence="1">
    <location>
        <begin position="6"/>
        <end position="159"/>
    </location>
</feature>
<organism evidence="2 3">
    <name type="scientific">Oceanirhabdus seepicola</name>
    <dbReference type="NCBI Taxonomy" id="2828781"/>
    <lineage>
        <taxon>Bacteria</taxon>
        <taxon>Bacillati</taxon>
        <taxon>Bacillota</taxon>
        <taxon>Clostridia</taxon>
        <taxon>Eubacteriales</taxon>
        <taxon>Clostridiaceae</taxon>
        <taxon>Oceanirhabdus</taxon>
    </lineage>
</organism>
<dbReference type="Gene3D" id="3.40.630.30">
    <property type="match status" value="1"/>
</dbReference>
<sequence length="179" mass="21613">METERLIVRRFKTEDWKDLYEYLSIPEVVKFEEFYTFSEEECKEAAKGRYEAGEDSCFWAVCLKENNKMIGQIYFNFNEPEEFNTWEIGYIFNPKFYSKGYATEAAMRILQYGFEEKQAHRIIAHANINNTPSWKLLERLSMRREGCMLQNVWFKKTSEGQPIWHDSYEYAILSHEWNK</sequence>
<gene>
    <name evidence="2" type="ORF">KDK92_00360</name>
</gene>
<dbReference type="SUPFAM" id="SSF55729">
    <property type="entry name" value="Acyl-CoA N-acyltransferases (Nat)"/>
    <property type="match status" value="1"/>
</dbReference>
<dbReference type="GO" id="GO:0016747">
    <property type="term" value="F:acyltransferase activity, transferring groups other than amino-acyl groups"/>
    <property type="evidence" value="ECO:0007669"/>
    <property type="project" value="InterPro"/>
</dbReference>
<dbReference type="Pfam" id="PF13302">
    <property type="entry name" value="Acetyltransf_3"/>
    <property type="match status" value="1"/>
</dbReference>
<dbReference type="PROSITE" id="PS51186">
    <property type="entry name" value="GNAT"/>
    <property type="match status" value="1"/>
</dbReference>
<dbReference type="RefSeq" id="WP_250856976.1">
    <property type="nucleotide sequence ID" value="NZ_JAGSOJ010000001.1"/>
</dbReference>
<dbReference type="PANTHER" id="PTHR43792:SF1">
    <property type="entry name" value="N-ACETYLTRANSFERASE DOMAIN-CONTAINING PROTEIN"/>
    <property type="match status" value="1"/>
</dbReference>
<dbReference type="InterPro" id="IPR000182">
    <property type="entry name" value="GNAT_dom"/>
</dbReference>
<dbReference type="AlphaFoldDB" id="A0A9J6NX28"/>
<accession>A0A9J6NX28</accession>
<reference evidence="2" key="2">
    <citation type="submission" date="2021-04" db="EMBL/GenBank/DDBJ databases">
        <authorList>
            <person name="Dong X."/>
        </authorList>
    </citation>
    <scope>NUCLEOTIDE SEQUENCE</scope>
    <source>
        <strain evidence="2">ZWT</strain>
    </source>
</reference>
<dbReference type="InterPro" id="IPR051531">
    <property type="entry name" value="N-acetyltransferase"/>
</dbReference>
<dbReference type="PANTHER" id="PTHR43792">
    <property type="entry name" value="GNAT FAMILY, PUTATIVE (AFU_ORTHOLOGUE AFUA_3G00765)-RELATED-RELATED"/>
    <property type="match status" value="1"/>
</dbReference>
<keyword evidence="3" id="KW-1185">Reference proteome</keyword>
<protein>
    <submittedName>
        <fullName evidence="2">GNAT family N-acetyltransferase</fullName>
    </submittedName>
</protein>
<evidence type="ECO:0000313" key="3">
    <source>
        <dbReference type="Proteomes" id="UP001056429"/>
    </source>
</evidence>